<evidence type="ECO:0000313" key="1">
    <source>
        <dbReference type="EMBL" id="AUZ94968.1"/>
    </source>
</evidence>
<dbReference type="EMBL" id="MF403008">
    <property type="protein sequence ID" value="AUZ94968.1"/>
    <property type="molecule type" value="Genomic_DNA"/>
</dbReference>
<reference evidence="1 2" key="1">
    <citation type="submission" date="2017-06" db="EMBL/GenBank/DDBJ databases">
        <authorList>
            <person name="Kim H.J."/>
            <person name="Triplett B.A."/>
        </authorList>
    </citation>
    <scope>NUCLEOTIDE SEQUENCE [LARGE SCALE GENOMIC DNA]</scope>
</reference>
<dbReference type="GeneID" id="40088189"/>
<protein>
    <submittedName>
        <fullName evidence="1">Uncharacterized protein</fullName>
    </submittedName>
</protein>
<dbReference type="KEGG" id="vg:40088189"/>
<name>A0A2L0UZL5_9CAUD</name>
<keyword evidence="2" id="KW-1185">Reference proteome</keyword>
<dbReference type="Proteomes" id="UP000223025">
    <property type="component" value="Segment"/>
</dbReference>
<proteinExistence type="predicted"/>
<evidence type="ECO:0000313" key="2">
    <source>
        <dbReference type="Proteomes" id="UP000223025"/>
    </source>
</evidence>
<accession>A0A2L0UZL5</accession>
<sequence length="76" mass="9308">MVLLDDFDEFIEWLETSDSTFTFFGKYFNNIKDYKKEYKDWNSIVLYIKPHDDQLSLIMTYSDIINWEASSEIYRQ</sequence>
<dbReference type="RefSeq" id="YP_009611851.1">
    <property type="nucleotide sequence ID" value="NC_042013.1"/>
</dbReference>
<organism evidence="1 2">
    <name type="scientific">Agrobacterium phage Atu_ph07</name>
    <dbReference type="NCBI Taxonomy" id="2024264"/>
    <lineage>
        <taxon>Viruses</taxon>
        <taxon>Duplodnaviria</taxon>
        <taxon>Heunggongvirae</taxon>
        <taxon>Uroviricota</taxon>
        <taxon>Caudoviricetes</taxon>
        <taxon>Polybotosvirus</taxon>
        <taxon>Polybotosvirus Atuph07</taxon>
    </lineage>
</organism>